<accession>A0A1F7VA18</accession>
<organism evidence="2 3">
    <name type="scientific">Candidatus Uhrbacteria bacterium RIFCSPLOWO2_02_FULL_48_12</name>
    <dbReference type="NCBI Taxonomy" id="1802407"/>
    <lineage>
        <taxon>Bacteria</taxon>
        <taxon>Candidatus Uhriibacteriota</taxon>
    </lineage>
</organism>
<dbReference type="STRING" id="1802407.A3I40_00155"/>
<evidence type="ECO:0000256" key="1">
    <source>
        <dbReference type="SAM" id="Phobius"/>
    </source>
</evidence>
<keyword evidence="1" id="KW-0472">Membrane</keyword>
<proteinExistence type="predicted"/>
<name>A0A1F7VA18_9BACT</name>
<evidence type="ECO:0000313" key="3">
    <source>
        <dbReference type="Proteomes" id="UP000178723"/>
    </source>
</evidence>
<feature type="transmembrane region" description="Helical" evidence="1">
    <location>
        <begin position="91"/>
        <end position="121"/>
    </location>
</feature>
<evidence type="ECO:0000313" key="2">
    <source>
        <dbReference type="EMBL" id="OGL87399.1"/>
    </source>
</evidence>
<reference evidence="2 3" key="1">
    <citation type="journal article" date="2016" name="Nat. Commun.">
        <title>Thousands of microbial genomes shed light on interconnected biogeochemical processes in an aquifer system.</title>
        <authorList>
            <person name="Anantharaman K."/>
            <person name="Brown C.T."/>
            <person name="Hug L.A."/>
            <person name="Sharon I."/>
            <person name="Castelle C.J."/>
            <person name="Probst A.J."/>
            <person name="Thomas B.C."/>
            <person name="Singh A."/>
            <person name="Wilkins M.J."/>
            <person name="Karaoz U."/>
            <person name="Brodie E.L."/>
            <person name="Williams K.H."/>
            <person name="Hubbard S.S."/>
            <person name="Banfield J.F."/>
        </authorList>
    </citation>
    <scope>NUCLEOTIDE SEQUENCE [LARGE SCALE GENOMIC DNA]</scope>
</reference>
<gene>
    <name evidence="2" type="ORF">A3I40_00155</name>
</gene>
<keyword evidence="1" id="KW-1133">Transmembrane helix</keyword>
<sequence>MWWQDKFTAMAMVGIVLREIFWELIYAPVWWYTFGAVGAVRRFYERLKEGNQYLGWSVWLTNIFTPMYAQYDLTGRLISIGVRVVQAAVRSVLLIVWLAVSLGILAAYFLVPLIAMVEIIYHWQLILS</sequence>
<dbReference type="EMBL" id="MGEP01000013">
    <property type="protein sequence ID" value="OGL87399.1"/>
    <property type="molecule type" value="Genomic_DNA"/>
</dbReference>
<keyword evidence="1" id="KW-0812">Transmembrane</keyword>
<protein>
    <submittedName>
        <fullName evidence="2">Uncharacterized protein</fullName>
    </submittedName>
</protein>
<dbReference type="Proteomes" id="UP000178723">
    <property type="component" value="Unassembled WGS sequence"/>
</dbReference>
<dbReference type="AlphaFoldDB" id="A0A1F7VA18"/>
<comment type="caution">
    <text evidence="2">The sequence shown here is derived from an EMBL/GenBank/DDBJ whole genome shotgun (WGS) entry which is preliminary data.</text>
</comment>
<feature type="transmembrane region" description="Helical" evidence="1">
    <location>
        <begin position="20"/>
        <end position="41"/>
    </location>
</feature>